<organism evidence="9 10">
    <name type="scientific">Glonium stellatum</name>
    <dbReference type="NCBI Taxonomy" id="574774"/>
    <lineage>
        <taxon>Eukaryota</taxon>
        <taxon>Fungi</taxon>
        <taxon>Dikarya</taxon>
        <taxon>Ascomycota</taxon>
        <taxon>Pezizomycotina</taxon>
        <taxon>Dothideomycetes</taxon>
        <taxon>Pleosporomycetidae</taxon>
        <taxon>Gloniales</taxon>
        <taxon>Gloniaceae</taxon>
        <taxon>Glonium</taxon>
    </lineage>
</organism>
<dbReference type="PROSITE" id="PS00211">
    <property type="entry name" value="ABC_TRANSPORTER_1"/>
    <property type="match status" value="1"/>
</dbReference>
<dbReference type="GO" id="GO:0016020">
    <property type="term" value="C:membrane"/>
    <property type="evidence" value="ECO:0007669"/>
    <property type="project" value="UniProtKB-SubCell"/>
</dbReference>
<dbReference type="Proteomes" id="UP000250140">
    <property type="component" value="Unassembled WGS sequence"/>
</dbReference>
<protein>
    <submittedName>
        <fullName evidence="9">Putative lipid A export ATP-binding/permease protein msbA</fullName>
    </submittedName>
</protein>
<dbReference type="Pfam" id="PF00005">
    <property type="entry name" value="ABC_tran"/>
    <property type="match status" value="1"/>
</dbReference>
<comment type="similarity">
    <text evidence="2">Belongs to the ABC transporter superfamily. ABCB family. Multidrug resistance exporter (TC 3.A.1.201) subfamily.</text>
</comment>
<sequence>FASDGAEPNNVVGDIEFRDVSLKYPSRDDVLILNNVTFKCPAKKTTAIVGPSGCGKSSVIGLLERFYEPTGGSILLDDKDIQLLNLRWLRSQVSLVGQEPVLFDTTIFKNIENGIARLSKQPSNEETRQRVMEAAKQANAHDFIAALPESYDTRVGEKGIELSGGQRQRIAIARALMNNPWILLLDEATSVLDVKSESVVQKALDVAAKQRTTIIIAHRLSTIRNADNIVVMTHGGVMEQGNHEELVQRDGVYASLVRNNKSIVLPPLLA</sequence>
<dbReference type="InterPro" id="IPR003439">
    <property type="entry name" value="ABC_transporter-like_ATP-bd"/>
</dbReference>
<feature type="domain" description="ABC transporter" evidence="8">
    <location>
        <begin position="15"/>
        <end position="259"/>
    </location>
</feature>
<keyword evidence="10" id="KW-1185">Reference proteome</keyword>
<evidence type="ECO:0000313" key="10">
    <source>
        <dbReference type="Proteomes" id="UP000250140"/>
    </source>
</evidence>
<dbReference type="PANTHER" id="PTHR43394">
    <property type="entry name" value="ATP-DEPENDENT PERMEASE MDL1, MITOCHONDRIAL"/>
    <property type="match status" value="1"/>
</dbReference>
<name>A0A8E2EYR5_9PEZI</name>
<keyword evidence="3" id="KW-0812">Transmembrane</keyword>
<evidence type="ECO:0000256" key="3">
    <source>
        <dbReference type="ARBA" id="ARBA00022692"/>
    </source>
</evidence>
<gene>
    <name evidence="9" type="ORF">AOQ84DRAFT_409337</name>
</gene>
<evidence type="ECO:0000256" key="7">
    <source>
        <dbReference type="ARBA" id="ARBA00023136"/>
    </source>
</evidence>
<evidence type="ECO:0000256" key="5">
    <source>
        <dbReference type="ARBA" id="ARBA00022840"/>
    </source>
</evidence>
<dbReference type="GO" id="GO:0005524">
    <property type="term" value="F:ATP binding"/>
    <property type="evidence" value="ECO:0007669"/>
    <property type="project" value="UniProtKB-KW"/>
</dbReference>
<dbReference type="AlphaFoldDB" id="A0A8E2EYR5"/>
<dbReference type="InterPro" id="IPR027417">
    <property type="entry name" value="P-loop_NTPase"/>
</dbReference>
<dbReference type="SUPFAM" id="SSF52540">
    <property type="entry name" value="P-loop containing nucleoside triphosphate hydrolases"/>
    <property type="match status" value="1"/>
</dbReference>
<comment type="subcellular location">
    <subcellularLocation>
        <location evidence="1">Membrane</location>
        <topology evidence="1">Multi-pass membrane protein</topology>
    </subcellularLocation>
</comment>
<feature type="non-terminal residue" evidence="9">
    <location>
        <position position="270"/>
    </location>
</feature>
<keyword evidence="7" id="KW-0472">Membrane</keyword>
<dbReference type="InterPro" id="IPR003593">
    <property type="entry name" value="AAA+_ATPase"/>
</dbReference>
<proteinExistence type="inferred from homology"/>
<dbReference type="FunFam" id="3.40.50.300:FF:000251">
    <property type="entry name" value="ABC transporter B family member 19"/>
    <property type="match status" value="1"/>
</dbReference>
<dbReference type="SMART" id="SM00382">
    <property type="entry name" value="AAA"/>
    <property type="match status" value="1"/>
</dbReference>
<dbReference type="GO" id="GO:0015421">
    <property type="term" value="F:ABC-type oligopeptide transporter activity"/>
    <property type="evidence" value="ECO:0007669"/>
    <property type="project" value="TreeGrafter"/>
</dbReference>
<dbReference type="OrthoDB" id="6500128at2759"/>
<evidence type="ECO:0000256" key="4">
    <source>
        <dbReference type="ARBA" id="ARBA00022741"/>
    </source>
</evidence>
<dbReference type="InterPro" id="IPR017871">
    <property type="entry name" value="ABC_transporter-like_CS"/>
</dbReference>
<evidence type="ECO:0000313" key="9">
    <source>
        <dbReference type="EMBL" id="OCL07221.1"/>
    </source>
</evidence>
<accession>A0A8E2EYR5</accession>
<reference evidence="9 10" key="1">
    <citation type="journal article" date="2016" name="Nat. Commun.">
        <title>Ectomycorrhizal ecology is imprinted in the genome of the dominant symbiotic fungus Cenococcum geophilum.</title>
        <authorList>
            <consortium name="DOE Joint Genome Institute"/>
            <person name="Peter M."/>
            <person name="Kohler A."/>
            <person name="Ohm R.A."/>
            <person name="Kuo A."/>
            <person name="Krutzmann J."/>
            <person name="Morin E."/>
            <person name="Arend M."/>
            <person name="Barry K.W."/>
            <person name="Binder M."/>
            <person name="Choi C."/>
            <person name="Clum A."/>
            <person name="Copeland A."/>
            <person name="Grisel N."/>
            <person name="Haridas S."/>
            <person name="Kipfer T."/>
            <person name="LaButti K."/>
            <person name="Lindquist E."/>
            <person name="Lipzen A."/>
            <person name="Maire R."/>
            <person name="Meier B."/>
            <person name="Mihaltcheva S."/>
            <person name="Molinier V."/>
            <person name="Murat C."/>
            <person name="Poggeler S."/>
            <person name="Quandt C.A."/>
            <person name="Sperisen C."/>
            <person name="Tritt A."/>
            <person name="Tisserant E."/>
            <person name="Crous P.W."/>
            <person name="Henrissat B."/>
            <person name="Nehls U."/>
            <person name="Egli S."/>
            <person name="Spatafora J.W."/>
            <person name="Grigoriev I.V."/>
            <person name="Martin F.M."/>
        </authorList>
    </citation>
    <scope>NUCLEOTIDE SEQUENCE [LARGE SCALE GENOMIC DNA]</scope>
    <source>
        <strain evidence="9 10">CBS 207.34</strain>
    </source>
</reference>
<dbReference type="GO" id="GO:0016887">
    <property type="term" value="F:ATP hydrolysis activity"/>
    <property type="evidence" value="ECO:0007669"/>
    <property type="project" value="InterPro"/>
</dbReference>
<evidence type="ECO:0000256" key="1">
    <source>
        <dbReference type="ARBA" id="ARBA00004141"/>
    </source>
</evidence>
<keyword evidence="5 9" id="KW-0067">ATP-binding</keyword>
<dbReference type="Gene3D" id="3.40.50.300">
    <property type="entry name" value="P-loop containing nucleotide triphosphate hydrolases"/>
    <property type="match status" value="1"/>
</dbReference>
<evidence type="ECO:0000259" key="8">
    <source>
        <dbReference type="PROSITE" id="PS50893"/>
    </source>
</evidence>
<evidence type="ECO:0000256" key="6">
    <source>
        <dbReference type="ARBA" id="ARBA00022989"/>
    </source>
</evidence>
<keyword evidence="4" id="KW-0547">Nucleotide-binding</keyword>
<keyword evidence="6" id="KW-1133">Transmembrane helix</keyword>
<dbReference type="PROSITE" id="PS50893">
    <property type="entry name" value="ABC_TRANSPORTER_2"/>
    <property type="match status" value="1"/>
</dbReference>
<dbReference type="InterPro" id="IPR039421">
    <property type="entry name" value="Type_1_exporter"/>
</dbReference>
<dbReference type="PANTHER" id="PTHR43394:SF1">
    <property type="entry name" value="ATP-BINDING CASSETTE SUB-FAMILY B MEMBER 10, MITOCHONDRIAL"/>
    <property type="match status" value="1"/>
</dbReference>
<dbReference type="CDD" id="cd03249">
    <property type="entry name" value="ABC_MTABC3_MDL1_MDL2"/>
    <property type="match status" value="1"/>
</dbReference>
<evidence type="ECO:0000256" key="2">
    <source>
        <dbReference type="ARBA" id="ARBA00007577"/>
    </source>
</evidence>
<dbReference type="EMBL" id="KV749911">
    <property type="protein sequence ID" value="OCL07221.1"/>
    <property type="molecule type" value="Genomic_DNA"/>
</dbReference>